<dbReference type="OrthoDB" id="4484996at2"/>
<keyword evidence="3" id="KW-1185">Reference proteome</keyword>
<proteinExistence type="predicted"/>
<protein>
    <submittedName>
        <fullName evidence="2">Uncharacterized protein</fullName>
    </submittedName>
</protein>
<dbReference type="Proteomes" id="UP000077071">
    <property type="component" value="Chromosome"/>
</dbReference>
<dbReference type="KEGG" id="rtn:A6122_0147"/>
<evidence type="ECO:0000256" key="1">
    <source>
        <dbReference type="SAM" id="Phobius"/>
    </source>
</evidence>
<dbReference type="PATRIC" id="fig|33888.3.peg.175"/>
<dbReference type="RefSeq" id="WP_068250400.1">
    <property type="nucleotide sequence ID" value="NZ_CP015515.1"/>
</dbReference>
<keyword evidence="1" id="KW-0812">Transmembrane</keyword>
<accession>A0A160KPU3</accession>
<keyword evidence="1" id="KW-0472">Membrane</keyword>
<name>A0A160KPU3_9MICO</name>
<sequence>MPARSALAITALILGIAAVPLAFVPVLGAPAGITAVIMGIVCLAKKRPPKGFAVSGIVLGALGVVLAVVVVVVTVFGVLSAVGKQQAVSRPGTAQEEQMTSTFNDGVVFDDGIAIGASSPAPYQPGKYATGADQAQNVVLTFVLKNNSDKPYEPYVVIDASSGGVEASRISDYDSGETFNDPTTAVLPGGSVTWKRAFSVADPAALIVQVHVDQHSTVIFTDVH</sequence>
<gene>
    <name evidence="2" type="ORF">A6122_0147</name>
</gene>
<organism evidence="2 3">
    <name type="scientific">Rathayibacter tritici</name>
    <dbReference type="NCBI Taxonomy" id="33888"/>
    <lineage>
        <taxon>Bacteria</taxon>
        <taxon>Bacillati</taxon>
        <taxon>Actinomycetota</taxon>
        <taxon>Actinomycetes</taxon>
        <taxon>Micrococcales</taxon>
        <taxon>Microbacteriaceae</taxon>
        <taxon>Rathayibacter</taxon>
    </lineage>
</organism>
<feature type="transmembrane region" description="Helical" evidence="1">
    <location>
        <begin position="56"/>
        <end position="79"/>
    </location>
</feature>
<dbReference type="AlphaFoldDB" id="A0A160KPU3"/>
<reference evidence="2 3" key="1">
    <citation type="submission" date="2016-05" db="EMBL/GenBank/DDBJ databases">
        <title>Complete genome sequence of Rathayibacter tritici NCPPB 1953.</title>
        <authorList>
            <person name="Park J."/>
            <person name="Lee H.-H."/>
            <person name="Lee S.-W."/>
            <person name="Seo Y.-S."/>
        </authorList>
    </citation>
    <scope>NUCLEOTIDE SEQUENCE [LARGE SCALE GENOMIC DNA]</scope>
    <source>
        <strain evidence="2 3">NCPPB 1953</strain>
    </source>
</reference>
<evidence type="ECO:0000313" key="2">
    <source>
        <dbReference type="EMBL" id="AND15313.1"/>
    </source>
</evidence>
<keyword evidence="1" id="KW-1133">Transmembrane helix</keyword>
<evidence type="ECO:0000313" key="3">
    <source>
        <dbReference type="Proteomes" id="UP000077071"/>
    </source>
</evidence>
<dbReference type="STRING" id="33888.A6122_0147"/>
<dbReference type="EMBL" id="CP015515">
    <property type="protein sequence ID" value="AND15313.1"/>
    <property type="molecule type" value="Genomic_DNA"/>
</dbReference>